<protein>
    <recommendedName>
        <fullName evidence="1">Outer membrane protein beta-barrel domain-containing protein</fullName>
    </recommendedName>
</protein>
<dbReference type="Proteomes" id="UP000188947">
    <property type="component" value="Unassembled WGS sequence"/>
</dbReference>
<gene>
    <name evidence="2" type="ORF">BMF97_14910</name>
</gene>
<feature type="domain" description="Outer membrane protein beta-barrel" evidence="1">
    <location>
        <begin position="452"/>
        <end position="739"/>
    </location>
</feature>
<dbReference type="eggNOG" id="COG1629">
    <property type="taxonomic scope" value="Bacteria"/>
</dbReference>
<sequence>MRKYFLLFILFIGVLNYGQSLNITGKIVDQGNKPIEDATVYLLKQKDSSIINYTNSGKEGNFNLKFDKIQEPVFFRVNADNHKEYGRTFDKLESSQKLETIKLITELTKNIAGVEIKGTPPVKVKKDTLEFNAASFKVKLDGKVEELIKALPGFEISNDGKITANGKEVDQILVNGKPFFDKNGKIALKNLPADLIKKIQVTTSKTDEERVKGEKGQSNNVSVNLTIDEKKNKGFMARAYAGYGSDKRYEGSAILSYFKKNTKISLLASSNNINVSGFKSDEVYESMGYGRNSNLIQGNSYVQDGDRIMVYSGGDSGSGVLRSTMVGVNYSDELAKDASLDGLSLLYMNNNRETKSLSDRTTLLSDYTLRTRSQNSGENDTRQYSLDNSFRIKLDKNTNFYMSNTFLSNNGTSINNGASSTFRDGILLNENNSYNKNDSRNNSGQSRMYFSRKLNEKGRRVSFSMFGSAGEVVNDNLIKSETLFNQEPGKNDIRNQKFYNKTLNNQYNISAEYSEPISDSANVAVVMAYKTTYNRTGRDVNDFNAATGDYSSFNELLSNNMIQKNNSFVPSLRYNLNKKKLNLWATMNLNLSQMDVNARYNGQNYELNKNFVLPEFNVNLWSNSNNGKNMSVYMSSNYGIPSALQLTPYEDKSNPLISYKGNPDLKNTWRFYTGAYYSKFNQAKNTNLYFNLNFNYQDNDVTSNRHYNKDTGGQEITYINVSGNKSINLSTGYTKSYKWKDNKLSVGPKISFNHGFNNGFVDGSRYTSASYSVSPGLNLTYEIKDRMTIKPSYTLSYNQSDYKNYVIDNSHTTSNVFSLQSINYFGKTQNFTVENNFTYTTNSNIAPGFKKDFYFWNASVGYTFFKKQMTAKVMVYDVLNQNQSVKRVITDTYIEDREDLILKRYVMFTLSYKFNKFGNKKKS</sequence>
<proteinExistence type="predicted"/>
<comment type="caution">
    <text evidence="2">The sequence shown here is derived from an EMBL/GenBank/DDBJ whole genome shotgun (WGS) entry which is preliminary data.</text>
</comment>
<evidence type="ECO:0000313" key="3">
    <source>
        <dbReference type="Proteomes" id="UP000188947"/>
    </source>
</evidence>
<dbReference type="Pfam" id="PF14905">
    <property type="entry name" value="OMP_b-brl_3"/>
    <property type="match status" value="2"/>
</dbReference>
<name>A0A1T3IK75_ELIME</name>
<evidence type="ECO:0000313" key="2">
    <source>
        <dbReference type="EMBL" id="OOH93715.1"/>
    </source>
</evidence>
<keyword evidence="3" id="KW-1185">Reference proteome</keyword>
<organism evidence="2 3">
    <name type="scientific">Elizabethkingia meningoseptica</name>
    <name type="common">Chryseobacterium meningosepticum</name>
    <dbReference type="NCBI Taxonomy" id="238"/>
    <lineage>
        <taxon>Bacteria</taxon>
        <taxon>Pseudomonadati</taxon>
        <taxon>Bacteroidota</taxon>
        <taxon>Flavobacteriia</taxon>
        <taxon>Flavobacteriales</taxon>
        <taxon>Weeksellaceae</taxon>
        <taxon>Elizabethkingia</taxon>
    </lineage>
</organism>
<dbReference type="AlphaFoldDB" id="A0A1T3IK75"/>
<evidence type="ECO:0000259" key="1">
    <source>
        <dbReference type="Pfam" id="PF14905"/>
    </source>
</evidence>
<reference evidence="2 3" key="1">
    <citation type="submission" date="2016-11" db="EMBL/GenBank/DDBJ databases">
        <title>Genome sequence and comparative genomic analysis of clinical strain Elizabethkingia meningoseptica 61421 PRCM.</title>
        <authorList>
            <person name="Wang M."/>
            <person name="Hu S."/>
            <person name="Cao L."/>
            <person name="Jiang T."/>
            <person name="Zhou Y."/>
            <person name="Ming D."/>
        </authorList>
    </citation>
    <scope>NUCLEOTIDE SEQUENCE [LARGE SCALE GENOMIC DNA]</scope>
    <source>
        <strain evidence="2 3">61421 PRCM</strain>
    </source>
</reference>
<feature type="domain" description="Outer membrane protein beta-barrel" evidence="1">
    <location>
        <begin position="771"/>
        <end position="912"/>
    </location>
</feature>
<dbReference type="EMBL" id="MPOG01000016">
    <property type="protein sequence ID" value="OOH93715.1"/>
    <property type="molecule type" value="Genomic_DNA"/>
</dbReference>
<accession>A0A1T3IK75</accession>
<dbReference type="RefSeq" id="WP_070904276.1">
    <property type="nucleotide sequence ID" value="NZ_CP016378.1"/>
</dbReference>
<dbReference type="STRING" id="238.BBD35_08830"/>
<dbReference type="SUPFAM" id="SSF56935">
    <property type="entry name" value="Porins"/>
    <property type="match status" value="1"/>
</dbReference>
<dbReference type="InterPro" id="IPR041700">
    <property type="entry name" value="OMP_b-brl_3"/>
</dbReference>
<dbReference type="OrthoDB" id="1682379at2"/>